<dbReference type="SUPFAM" id="SSF52172">
    <property type="entry name" value="CheY-like"/>
    <property type="match status" value="1"/>
</dbReference>
<evidence type="ECO:0000256" key="1">
    <source>
        <dbReference type="ARBA" id="ARBA00022553"/>
    </source>
</evidence>
<organism evidence="7 8">
    <name type="scientific">Xanthomonas sacchari</name>
    <dbReference type="NCBI Taxonomy" id="56458"/>
    <lineage>
        <taxon>Bacteria</taxon>
        <taxon>Pseudomonadati</taxon>
        <taxon>Pseudomonadota</taxon>
        <taxon>Gammaproteobacteria</taxon>
        <taxon>Lysobacterales</taxon>
        <taxon>Lysobacteraceae</taxon>
        <taxon>Xanthomonas</taxon>
    </lineage>
</organism>
<evidence type="ECO:0000313" key="7">
    <source>
        <dbReference type="EMBL" id="UYK90856.1"/>
    </source>
</evidence>
<proteinExistence type="predicted"/>
<dbReference type="Proteomes" id="UP001164392">
    <property type="component" value="Chromosome"/>
</dbReference>
<keyword evidence="1 4" id="KW-0597">Phosphoprotein</keyword>
<feature type="modified residue" description="Phosphohistidine" evidence="3">
    <location>
        <position position="195"/>
    </location>
</feature>
<dbReference type="CDD" id="cd00156">
    <property type="entry name" value="REC"/>
    <property type="match status" value="1"/>
</dbReference>
<evidence type="ECO:0000313" key="8">
    <source>
        <dbReference type="Proteomes" id="UP001164392"/>
    </source>
</evidence>
<dbReference type="PROSITE" id="PS50894">
    <property type="entry name" value="HPT"/>
    <property type="match status" value="1"/>
</dbReference>
<dbReference type="SUPFAM" id="SSF47226">
    <property type="entry name" value="Histidine-containing phosphotransfer domain, HPT domain"/>
    <property type="match status" value="1"/>
</dbReference>
<dbReference type="InterPro" id="IPR050595">
    <property type="entry name" value="Bact_response_regulator"/>
</dbReference>
<dbReference type="PANTHER" id="PTHR44591:SF21">
    <property type="entry name" value="TWO-COMPONENT RESPONSE REGULATOR"/>
    <property type="match status" value="1"/>
</dbReference>
<dbReference type="PROSITE" id="PS50110">
    <property type="entry name" value="RESPONSE_REGULATORY"/>
    <property type="match status" value="1"/>
</dbReference>
<dbReference type="EMBL" id="CP099534">
    <property type="protein sequence ID" value="UYK90856.1"/>
    <property type="molecule type" value="Genomic_DNA"/>
</dbReference>
<dbReference type="InterPro" id="IPR008207">
    <property type="entry name" value="Sig_transdc_His_kin_Hpt_dom"/>
</dbReference>
<dbReference type="Gene3D" id="1.20.120.160">
    <property type="entry name" value="HPT domain"/>
    <property type="match status" value="1"/>
</dbReference>
<evidence type="ECO:0000256" key="3">
    <source>
        <dbReference type="PROSITE-ProRule" id="PRU00110"/>
    </source>
</evidence>
<dbReference type="Pfam" id="PF01627">
    <property type="entry name" value="Hpt"/>
    <property type="match status" value="1"/>
</dbReference>
<dbReference type="Gene3D" id="3.40.50.2300">
    <property type="match status" value="1"/>
</dbReference>
<dbReference type="RefSeq" id="WP_208602435.1">
    <property type="nucleotide sequence ID" value="NZ_CP010409.1"/>
</dbReference>
<feature type="modified residue" description="4-aspartylphosphate" evidence="4">
    <location>
        <position position="61"/>
    </location>
</feature>
<gene>
    <name evidence="7" type="ORF">NG824_06185</name>
</gene>
<evidence type="ECO:0000256" key="4">
    <source>
        <dbReference type="PROSITE-ProRule" id="PRU00169"/>
    </source>
</evidence>
<dbReference type="PANTHER" id="PTHR44591">
    <property type="entry name" value="STRESS RESPONSE REGULATOR PROTEIN 1"/>
    <property type="match status" value="1"/>
</dbReference>
<dbReference type="InterPro" id="IPR036641">
    <property type="entry name" value="HPT_dom_sf"/>
</dbReference>
<feature type="domain" description="Response regulatory" evidence="5">
    <location>
        <begin position="12"/>
        <end position="126"/>
    </location>
</feature>
<dbReference type="InterPro" id="IPR011006">
    <property type="entry name" value="CheY-like_superfamily"/>
</dbReference>
<reference evidence="7" key="1">
    <citation type="submission" date="2022-06" db="EMBL/GenBank/DDBJ databases">
        <title>Dynamics of rice microbiomes reveals core vertical transmitted seed endophytes.</title>
        <authorList>
            <person name="Liao K."/>
            <person name="Zhang X."/>
        </authorList>
    </citation>
    <scope>NUCLEOTIDE SEQUENCE</scope>
    <source>
        <strain evidence="7">JR3-14</strain>
    </source>
</reference>
<protein>
    <submittedName>
        <fullName evidence="7">Response regulator</fullName>
    </submittedName>
</protein>
<feature type="domain" description="HPt" evidence="6">
    <location>
        <begin position="156"/>
        <end position="238"/>
    </location>
</feature>
<dbReference type="InterPro" id="IPR001789">
    <property type="entry name" value="Sig_transdc_resp-reg_receiver"/>
</dbReference>
<dbReference type="Pfam" id="PF00072">
    <property type="entry name" value="Response_reg"/>
    <property type="match status" value="1"/>
</dbReference>
<evidence type="ECO:0000259" key="5">
    <source>
        <dbReference type="PROSITE" id="PS50110"/>
    </source>
</evidence>
<dbReference type="GO" id="GO:0000160">
    <property type="term" value="P:phosphorelay signal transduction system"/>
    <property type="evidence" value="ECO:0007669"/>
    <property type="project" value="UniProtKB-KW"/>
</dbReference>
<sequence length="238" mass="25311">MSMASNQDPVTRLLLVEDDPISRAFFDATLQALPAQVDLADSVASAVARAQAQAHDLWLIDANLPDGSGSDLLCQLQRQRPGTLGLAHTADTSATVRAQLLDAGFADVLLKPLSTERLLQSVRRLLARGRLGGTAGTAEPTLDWDETTALAALNGERAHLIALRELFLAELPGTRDAVASALQLSDDQAVRSHLHRLQASCGFVGAARLARAVRQLHGDPASSQARHQFSEAVAALLH</sequence>
<accession>A0AA46SYD6</accession>
<dbReference type="GO" id="GO:0004672">
    <property type="term" value="F:protein kinase activity"/>
    <property type="evidence" value="ECO:0007669"/>
    <property type="project" value="UniProtKB-ARBA"/>
</dbReference>
<keyword evidence="2" id="KW-0902">Two-component regulatory system</keyword>
<name>A0AA46SYD6_9XANT</name>
<dbReference type="SMART" id="SM00448">
    <property type="entry name" value="REC"/>
    <property type="match status" value="1"/>
</dbReference>
<evidence type="ECO:0000259" key="6">
    <source>
        <dbReference type="PROSITE" id="PS50894"/>
    </source>
</evidence>
<evidence type="ECO:0000256" key="2">
    <source>
        <dbReference type="ARBA" id="ARBA00023012"/>
    </source>
</evidence>
<dbReference type="AlphaFoldDB" id="A0AA46SYD6"/>